<dbReference type="InterPro" id="IPR042111">
    <property type="entry name" value="Adenylosuccinate_synth_dom3"/>
</dbReference>
<feature type="binding site" description="in other chain" evidence="8">
    <location>
        <position position="225"/>
    </location>
    <ligand>
        <name>IMP</name>
        <dbReference type="ChEBI" id="CHEBI:58053"/>
        <note>ligand shared between dimeric partners</note>
    </ligand>
</feature>
<evidence type="ECO:0000313" key="11">
    <source>
        <dbReference type="EMBL" id="OGB90975.1"/>
    </source>
</evidence>
<dbReference type="UniPathway" id="UPA00075">
    <property type="reaction ID" value="UER00335"/>
</dbReference>
<dbReference type="InterPro" id="IPR033128">
    <property type="entry name" value="Adenylosuccin_syn_Lys_AS"/>
</dbReference>
<evidence type="ECO:0000256" key="1">
    <source>
        <dbReference type="ARBA" id="ARBA00011738"/>
    </source>
</evidence>
<dbReference type="Gene3D" id="1.10.300.10">
    <property type="entry name" value="Adenylosuccinate Synthetase, subunit A, domain 2"/>
    <property type="match status" value="1"/>
</dbReference>
<dbReference type="GO" id="GO:0046040">
    <property type="term" value="P:IMP metabolic process"/>
    <property type="evidence" value="ECO:0007669"/>
    <property type="project" value="TreeGrafter"/>
</dbReference>
<sequence length="425" mass="47089">MTVTVIVGSQWGDEGKGKITDLLARDMDMVVRYQGGNNAGHTVVIKDKTFKLHLIPSGIFYPNVVCVIGNGVVLDLAGLLGEIKSLRDAGYSLNNLKVSSQAHVIFHYHRDLDAAQEQQHEAGRIGTTNRGIGPCYVDKFNRRGIRVGDLRRSDIFRQKLDWNIKEKSFLLNNFYKLNVNYDIDEIEKEYLGYFDLLKGFVVEESSALVNEVISKNQRILMEGAQGTMLDVDHGTYPYVTSSNPIAGGACIGAGFGPQEIDEVIGVVKAYVTRVGGGPFPTEIIGGQGDDLRERGGEYGTTTGRPRRCGWFDGVVMRHASRINGLTQLAITKLDVLDSFETIKVCAAYERNGSTVKDFPTDISRLEECKPVYEELPGWRQDITKLTDYKQLPTNAKKYLDKLAELSEAKVSLISVGAERGQIIKL</sequence>
<comment type="pathway">
    <text evidence="8 10">Purine metabolism; AMP biosynthesis via de novo pathway; AMP from IMP: step 1/2.</text>
</comment>
<evidence type="ECO:0000256" key="2">
    <source>
        <dbReference type="ARBA" id="ARBA00022598"/>
    </source>
</evidence>
<dbReference type="InterPro" id="IPR027417">
    <property type="entry name" value="P-loop_NTPase"/>
</dbReference>
<dbReference type="Proteomes" id="UP000178724">
    <property type="component" value="Unassembled WGS sequence"/>
</dbReference>
<evidence type="ECO:0000256" key="6">
    <source>
        <dbReference type="ARBA" id="ARBA00022842"/>
    </source>
</evidence>
<comment type="similarity">
    <text evidence="8 10">Belongs to the adenylosuccinate synthetase family.</text>
</comment>
<feature type="binding site" evidence="8">
    <location>
        <begin position="12"/>
        <end position="18"/>
    </location>
    <ligand>
        <name>GTP</name>
        <dbReference type="ChEBI" id="CHEBI:37565"/>
    </ligand>
</feature>
<feature type="binding site" description="in other chain" evidence="8">
    <location>
        <begin position="13"/>
        <end position="16"/>
    </location>
    <ligand>
        <name>IMP</name>
        <dbReference type="ChEBI" id="CHEBI:58053"/>
        <note>ligand shared between dimeric partners</note>
    </ligand>
</feature>
<keyword evidence="3 8" id="KW-0479">Metal-binding</keyword>
<feature type="binding site" evidence="8">
    <location>
        <position position="142"/>
    </location>
    <ligand>
        <name>IMP</name>
        <dbReference type="ChEBI" id="CHEBI:58053"/>
        <note>ligand shared between dimeric partners</note>
    </ligand>
</feature>
<reference evidence="11 12" key="1">
    <citation type="journal article" date="2016" name="Nat. Commun.">
        <title>Thousands of microbial genomes shed light on interconnected biogeochemical processes in an aquifer system.</title>
        <authorList>
            <person name="Anantharaman K."/>
            <person name="Brown C.T."/>
            <person name="Hug L.A."/>
            <person name="Sharon I."/>
            <person name="Castelle C.J."/>
            <person name="Probst A.J."/>
            <person name="Thomas B.C."/>
            <person name="Singh A."/>
            <person name="Wilkins M.J."/>
            <person name="Karaoz U."/>
            <person name="Brodie E.L."/>
            <person name="Williams K.H."/>
            <person name="Hubbard S.S."/>
            <person name="Banfield J.F."/>
        </authorList>
    </citation>
    <scope>NUCLEOTIDE SEQUENCE [LARGE SCALE GENOMIC DNA]</scope>
</reference>
<comment type="caution">
    <text evidence="11">The sequence shown here is derived from an EMBL/GenBank/DDBJ whole genome shotgun (WGS) entry which is preliminary data.</text>
</comment>
<evidence type="ECO:0000256" key="4">
    <source>
        <dbReference type="ARBA" id="ARBA00022741"/>
    </source>
</evidence>
<evidence type="ECO:0000256" key="8">
    <source>
        <dbReference type="HAMAP-Rule" id="MF_00011"/>
    </source>
</evidence>
<dbReference type="PANTHER" id="PTHR11846">
    <property type="entry name" value="ADENYLOSUCCINATE SYNTHETASE"/>
    <property type="match status" value="1"/>
</dbReference>
<dbReference type="PANTHER" id="PTHR11846:SF0">
    <property type="entry name" value="ADENYLOSUCCINATE SYNTHETASE"/>
    <property type="match status" value="1"/>
</dbReference>
<feature type="binding site" evidence="8">
    <location>
        <begin position="332"/>
        <end position="334"/>
    </location>
    <ligand>
        <name>GTP</name>
        <dbReference type="ChEBI" id="CHEBI:37565"/>
    </ligand>
</feature>
<dbReference type="EC" id="6.3.4.4" evidence="8 10"/>
<feature type="binding site" description="in other chain" evidence="8">
    <location>
        <position position="128"/>
    </location>
    <ligand>
        <name>IMP</name>
        <dbReference type="ChEBI" id="CHEBI:58053"/>
        <note>ligand shared between dimeric partners</note>
    </ligand>
</feature>
<dbReference type="EMBL" id="METM01000002">
    <property type="protein sequence ID" value="OGB90975.1"/>
    <property type="molecule type" value="Genomic_DNA"/>
</dbReference>
<organism evidence="11 12">
    <name type="scientific">candidate division WOR-1 bacterium RIFCSPHIGHO2_01_FULL_53_15</name>
    <dbReference type="NCBI Taxonomy" id="1802564"/>
    <lineage>
        <taxon>Bacteria</taxon>
        <taxon>Bacillati</taxon>
        <taxon>Saganbacteria</taxon>
    </lineage>
</organism>
<dbReference type="Pfam" id="PF00709">
    <property type="entry name" value="Adenylsucc_synt"/>
    <property type="match status" value="1"/>
</dbReference>
<dbReference type="GO" id="GO:0005737">
    <property type="term" value="C:cytoplasm"/>
    <property type="evidence" value="ECO:0007669"/>
    <property type="project" value="UniProtKB-SubCell"/>
</dbReference>
<dbReference type="AlphaFoldDB" id="A0A1F4Q4T9"/>
<feature type="binding site" evidence="8">
    <location>
        <begin position="40"/>
        <end position="42"/>
    </location>
    <ligand>
        <name>GTP</name>
        <dbReference type="ChEBI" id="CHEBI:37565"/>
    </ligand>
</feature>
<keyword evidence="5 8" id="KW-0658">Purine biosynthesis</keyword>
<keyword evidence="7 8" id="KW-0342">GTP-binding</keyword>
<dbReference type="InterPro" id="IPR001114">
    <property type="entry name" value="Adenylosuccinate_synthetase"/>
</dbReference>
<protein>
    <recommendedName>
        <fullName evidence="8 10">Adenylosuccinate synthetase</fullName>
        <shortName evidence="8">AMPSase</shortName>
        <shortName evidence="8">AdSS</shortName>
        <ecNumber evidence="8 10">6.3.4.4</ecNumber>
    </recommendedName>
    <alternativeName>
        <fullName evidence="8">IMP--aspartate ligase</fullName>
    </alternativeName>
</protein>
<dbReference type="PROSITE" id="PS00513">
    <property type="entry name" value="ADENYLOSUCCIN_SYN_2"/>
    <property type="match status" value="1"/>
</dbReference>
<feature type="active site" description="Proton acceptor" evidence="8">
    <location>
        <position position="13"/>
    </location>
</feature>
<dbReference type="InterPro" id="IPR042109">
    <property type="entry name" value="Adenylosuccinate_synth_dom1"/>
</dbReference>
<dbReference type="GO" id="GO:0005525">
    <property type="term" value="F:GTP binding"/>
    <property type="evidence" value="ECO:0007669"/>
    <property type="project" value="UniProtKB-UniRule"/>
</dbReference>
<evidence type="ECO:0000256" key="10">
    <source>
        <dbReference type="RuleBase" id="RU000520"/>
    </source>
</evidence>
<keyword evidence="6 8" id="KW-0460">Magnesium</keyword>
<evidence type="ECO:0000256" key="7">
    <source>
        <dbReference type="ARBA" id="ARBA00023134"/>
    </source>
</evidence>
<dbReference type="CDD" id="cd03108">
    <property type="entry name" value="AdSS"/>
    <property type="match status" value="1"/>
</dbReference>
<comment type="cofactor">
    <cofactor evidence="8">
        <name>Mg(2+)</name>
        <dbReference type="ChEBI" id="CHEBI:18420"/>
    </cofactor>
    <text evidence="8">Binds 1 Mg(2+) ion per subunit.</text>
</comment>
<comment type="subcellular location">
    <subcellularLocation>
        <location evidence="8">Cytoplasm</location>
    </subcellularLocation>
</comment>
<feature type="binding site" evidence="8">
    <location>
        <position position="306"/>
    </location>
    <ligand>
        <name>GTP</name>
        <dbReference type="ChEBI" id="CHEBI:37565"/>
    </ligand>
</feature>
<dbReference type="FunFam" id="3.90.170.10:FF:000001">
    <property type="entry name" value="Adenylosuccinate synthetase"/>
    <property type="match status" value="1"/>
</dbReference>
<keyword evidence="8" id="KW-0963">Cytoplasm</keyword>
<gene>
    <name evidence="8" type="primary">purA</name>
    <name evidence="11" type="ORF">A2625_06750</name>
</gene>
<comment type="catalytic activity">
    <reaction evidence="8 10">
        <text>IMP + L-aspartate + GTP = N(6)-(1,2-dicarboxyethyl)-AMP + GDP + phosphate + 2 H(+)</text>
        <dbReference type="Rhea" id="RHEA:15753"/>
        <dbReference type="ChEBI" id="CHEBI:15378"/>
        <dbReference type="ChEBI" id="CHEBI:29991"/>
        <dbReference type="ChEBI" id="CHEBI:37565"/>
        <dbReference type="ChEBI" id="CHEBI:43474"/>
        <dbReference type="ChEBI" id="CHEBI:57567"/>
        <dbReference type="ChEBI" id="CHEBI:58053"/>
        <dbReference type="ChEBI" id="CHEBI:58189"/>
        <dbReference type="EC" id="6.3.4.4"/>
    </reaction>
</comment>
<feature type="binding site" evidence="8">
    <location>
        <position position="40"/>
    </location>
    <ligand>
        <name>Mg(2+)</name>
        <dbReference type="ChEBI" id="CHEBI:18420"/>
    </ligand>
</feature>
<feature type="active site" description="Proton donor" evidence="8">
    <location>
        <position position="41"/>
    </location>
</feature>
<dbReference type="FunFam" id="1.10.300.10:FF:000001">
    <property type="entry name" value="Adenylosuccinate synthetase"/>
    <property type="match status" value="1"/>
</dbReference>
<keyword evidence="4 8" id="KW-0547">Nucleotide-binding</keyword>
<dbReference type="GO" id="GO:0044208">
    <property type="term" value="P:'de novo' AMP biosynthetic process"/>
    <property type="evidence" value="ECO:0007669"/>
    <property type="project" value="UniProtKB-UniRule"/>
</dbReference>
<evidence type="ECO:0000313" key="12">
    <source>
        <dbReference type="Proteomes" id="UP000178724"/>
    </source>
</evidence>
<name>A0A1F4Q4T9_UNCSA</name>
<dbReference type="InterPro" id="IPR018220">
    <property type="entry name" value="Adenylosuccin_syn_GTP-bd"/>
</dbReference>
<feature type="binding site" description="in other chain" evidence="8">
    <location>
        <position position="240"/>
    </location>
    <ligand>
        <name>IMP</name>
        <dbReference type="ChEBI" id="CHEBI:58053"/>
        <note>ligand shared between dimeric partners</note>
    </ligand>
</feature>
<evidence type="ECO:0000256" key="9">
    <source>
        <dbReference type="PROSITE-ProRule" id="PRU10134"/>
    </source>
</evidence>
<dbReference type="NCBIfam" id="NF002223">
    <property type="entry name" value="PRK01117.1"/>
    <property type="match status" value="1"/>
</dbReference>
<accession>A0A1F4Q4T9</accession>
<dbReference type="GO" id="GO:0000287">
    <property type="term" value="F:magnesium ion binding"/>
    <property type="evidence" value="ECO:0007669"/>
    <property type="project" value="UniProtKB-UniRule"/>
</dbReference>
<feature type="binding site" description="in other chain" evidence="8">
    <location>
        <position position="304"/>
    </location>
    <ligand>
        <name>IMP</name>
        <dbReference type="ChEBI" id="CHEBI:58053"/>
        <note>ligand shared between dimeric partners</note>
    </ligand>
</feature>
<dbReference type="Gene3D" id="3.90.170.10">
    <property type="entry name" value="Adenylosuccinate Synthetase, subunit A, domain 3"/>
    <property type="match status" value="1"/>
</dbReference>
<evidence type="ECO:0000256" key="3">
    <source>
        <dbReference type="ARBA" id="ARBA00022723"/>
    </source>
</evidence>
<dbReference type="PROSITE" id="PS01266">
    <property type="entry name" value="ADENYLOSUCCIN_SYN_1"/>
    <property type="match status" value="1"/>
</dbReference>
<feature type="binding site" evidence="8">
    <location>
        <begin position="300"/>
        <end position="306"/>
    </location>
    <ligand>
        <name>substrate</name>
    </ligand>
</feature>
<dbReference type="InterPro" id="IPR042110">
    <property type="entry name" value="Adenylosuccinate_synth_dom2"/>
</dbReference>
<dbReference type="GO" id="GO:0004019">
    <property type="term" value="F:adenylosuccinate synthase activity"/>
    <property type="evidence" value="ECO:0007669"/>
    <property type="project" value="UniProtKB-UniRule"/>
</dbReference>
<feature type="binding site" description="in other chain" evidence="8">
    <location>
        <begin position="38"/>
        <end position="41"/>
    </location>
    <ligand>
        <name>IMP</name>
        <dbReference type="ChEBI" id="CHEBI:58053"/>
        <note>ligand shared between dimeric partners</note>
    </ligand>
</feature>
<comment type="function">
    <text evidence="8">Plays an important role in the de novo pathway of purine nucleotide biosynthesis. Catalyzes the first committed step in the biosynthesis of AMP from IMP.</text>
</comment>
<feature type="active site" evidence="9">
    <location>
        <position position="139"/>
    </location>
</feature>
<proteinExistence type="inferred from homology"/>
<evidence type="ECO:0000256" key="5">
    <source>
        <dbReference type="ARBA" id="ARBA00022755"/>
    </source>
</evidence>
<comment type="subunit">
    <text evidence="1 8">Homodimer.</text>
</comment>
<feature type="binding site" evidence="8">
    <location>
        <position position="13"/>
    </location>
    <ligand>
        <name>Mg(2+)</name>
        <dbReference type="ChEBI" id="CHEBI:18420"/>
    </ligand>
</feature>
<dbReference type="Gene3D" id="3.40.440.10">
    <property type="entry name" value="Adenylosuccinate Synthetase, subunit A, domain 1"/>
    <property type="match status" value="1"/>
</dbReference>
<dbReference type="SUPFAM" id="SSF52540">
    <property type="entry name" value="P-loop containing nucleoside triphosphate hydrolases"/>
    <property type="match status" value="1"/>
</dbReference>
<dbReference type="HAMAP" id="MF_00011">
    <property type="entry name" value="Adenylosucc_synth"/>
    <property type="match status" value="1"/>
</dbReference>
<dbReference type="NCBIfam" id="TIGR00184">
    <property type="entry name" value="purA"/>
    <property type="match status" value="1"/>
</dbReference>
<keyword evidence="2 8" id="KW-0436">Ligase</keyword>
<feature type="binding site" evidence="8">
    <location>
        <begin position="414"/>
        <end position="416"/>
    </location>
    <ligand>
        <name>GTP</name>
        <dbReference type="ChEBI" id="CHEBI:37565"/>
    </ligand>
</feature>
<dbReference type="SMART" id="SM00788">
    <property type="entry name" value="Adenylsucc_synt"/>
    <property type="match status" value="1"/>
</dbReference>